<reference evidence="2" key="1">
    <citation type="journal article" date="2013" name="Stand. Genomic Sci.">
        <title>Complete genome sequence of the halophilic bacterium Spirochaeta africana type strain (Z-7692(T)) from the alkaline Lake Magadi in the East African Rift.</title>
        <authorList>
            <person name="Liolos K."/>
            <person name="Abt B."/>
            <person name="Scheuner C."/>
            <person name="Teshima H."/>
            <person name="Held B."/>
            <person name="Lapidus A."/>
            <person name="Nolan M."/>
            <person name="Lucas S."/>
            <person name="Deshpande S."/>
            <person name="Cheng J.F."/>
            <person name="Tapia R."/>
            <person name="Goodwin L.A."/>
            <person name="Pitluck S."/>
            <person name="Pagani I."/>
            <person name="Ivanova N."/>
            <person name="Mavromatis K."/>
            <person name="Mikhailova N."/>
            <person name="Huntemann M."/>
            <person name="Pati A."/>
            <person name="Chen A."/>
            <person name="Palaniappan K."/>
            <person name="Land M."/>
            <person name="Rohde M."/>
            <person name="Tindall B.J."/>
            <person name="Detter J.C."/>
            <person name="Goker M."/>
            <person name="Bristow J."/>
            <person name="Eisen J.A."/>
            <person name="Markowitz V."/>
            <person name="Hugenholtz P."/>
            <person name="Woyke T."/>
            <person name="Klenk H.P."/>
            <person name="Kyrpides N.C."/>
        </authorList>
    </citation>
    <scope>NUCLEOTIDE SEQUENCE</scope>
    <source>
        <strain evidence="2">ATCC 700263 / DSM 8902 / Z-7692</strain>
    </source>
</reference>
<dbReference type="GO" id="GO:0016829">
    <property type="term" value="F:lyase activity"/>
    <property type="evidence" value="ECO:0007669"/>
    <property type="project" value="UniProtKB-KW"/>
</dbReference>
<dbReference type="InterPro" id="IPR036134">
    <property type="entry name" value="Crypto/Photolyase_FAD-like_sf"/>
</dbReference>
<sequence length="494" mass="57335">MNSAAIIYPHQLYDPASHPVLESGRPVYLVEEPLVLTYNPVHRQRLLLHRLSMQAYARQLRKRDYTVHYLDLRRLDGTDAVWQQLAQDGIRTIHVADTTDDYLERALAKAETSHGIQRTWYESPLFLLPKPEAVQRYLDAKRHMARFYQSLRVDREILTDRDRQPVGGQWSYDKDNRKKLPENLELPTDIQPWVPQTSEEQQEIAQAQAWLGEIPGRHYGSSQIWCGWTTEHAGQDLHAFLSARFADFGSYEDAISQTHTRVFHSTLSPYLNIGLLSPRQVLDAVLAHAGRNHIPINSLEGFIRQLIGWREFMRAAYEQDGRSMRTRNFFGHTRALPAAVWSGKTGIHPLDTAIHRSLTWGYSHHIERLMVTGNYLLLTGTHPDQVYEWFMGMFIDAYDWVMVPNVYGMSQFADGGLFATKPYISGSNYLHKMGDYPRGPWQDDWTALYWNFIHQHRALFAANHRMSMMPRMLDKMSPDTREAHLQRAARILQT</sequence>
<keyword evidence="1" id="KW-0456">Lyase</keyword>
<dbReference type="InterPro" id="IPR014729">
    <property type="entry name" value="Rossmann-like_a/b/a_fold"/>
</dbReference>
<dbReference type="STRING" id="889378.Spiaf_0903"/>
<evidence type="ECO:0000313" key="2">
    <source>
        <dbReference type="Proteomes" id="UP000007383"/>
    </source>
</evidence>
<dbReference type="Pfam" id="PF04244">
    <property type="entry name" value="DPRP"/>
    <property type="match status" value="1"/>
</dbReference>
<dbReference type="KEGG" id="sfc:Spiaf_0903"/>
<dbReference type="RefSeq" id="WP_014454987.1">
    <property type="nucleotide sequence ID" value="NC_017098.1"/>
</dbReference>
<organism evidence="1 2">
    <name type="scientific">Spirochaeta africana (strain ATCC 700263 / DSM 8902 / Z-7692)</name>
    <dbReference type="NCBI Taxonomy" id="889378"/>
    <lineage>
        <taxon>Bacteria</taxon>
        <taxon>Pseudomonadati</taxon>
        <taxon>Spirochaetota</taxon>
        <taxon>Spirochaetia</taxon>
        <taxon>Spirochaetales</taxon>
        <taxon>Spirochaetaceae</taxon>
        <taxon>Spirochaeta</taxon>
    </lineage>
</organism>
<dbReference type="SUPFAM" id="SSF48173">
    <property type="entry name" value="Cryptochrome/photolyase FAD-binding domain"/>
    <property type="match status" value="1"/>
</dbReference>
<dbReference type="HOGENOM" id="CLU_031632_1_0_12"/>
<proteinExistence type="predicted"/>
<dbReference type="Gene3D" id="1.10.579.10">
    <property type="entry name" value="DNA Cyclobutane Dipyrimidine Photolyase, subunit A, domain 3"/>
    <property type="match status" value="1"/>
</dbReference>
<dbReference type="PANTHER" id="PTHR38657:SF1">
    <property type="entry name" value="SLR1343 PROTEIN"/>
    <property type="match status" value="1"/>
</dbReference>
<protein>
    <submittedName>
        <fullName evidence="1">Deoxyribodipyrimidine photolyase-related protein</fullName>
    </submittedName>
</protein>
<dbReference type="OrthoDB" id="5288100at2"/>
<dbReference type="InterPro" id="IPR007357">
    <property type="entry name" value="PhrB-like"/>
</dbReference>
<dbReference type="PANTHER" id="PTHR38657">
    <property type="entry name" value="SLR1343 PROTEIN"/>
    <property type="match status" value="1"/>
</dbReference>
<accession>H9UHJ9</accession>
<dbReference type="Gene3D" id="1.25.40.80">
    <property type="match status" value="1"/>
</dbReference>
<dbReference type="AlphaFoldDB" id="H9UHJ9"/>
<dbReference type="Gene3D" id="3.40.50.620">
    <property type="entry name" value="HUPs"/>
    <property type="match status" value="1"/>
</dbReference>
<dbReference type="EMBL" id="CP003282">
    <property type="protein sequence ID" value="AFG36992.1"/>
    <property type="molecule type" value="Genomic_DNA"/>
</dbReference>
<evidence type="ECO:0000313" key="1">
    <source>
        <dbReference type="EMBL" id="AFG36992.1"/>
    </source>
</evidence>
<gene>
    <name evidence="1" type="ordered locus">Spiaf_0903</name>
</gene>
<dbReference type="PATRIC" id="fig|889378.3.peg.900"/>
<dbReference type="eggNOG" id="COG3046">
    <property type="taxonomic scope" value="Bacteria"/>
</dbReference>
<dbReference type="Proteomes" id="UP000007383">
    <property type="component" value="Chromosome"/>
</dbReference>
<dbReference type="InterPro" id="IPR052551">
    <property type="entry name" value="UV-DNA_repair_photolyase"/>
</dbReference>
<keyword evidence="2" id="KW-1185">Reference proteome</keyword>
<dbReference type="Gene3D" id="1.10.10.1710">
    <property type="entry name" value="Deoxyribodipyrimidine photolyase-related"/>
    <property type="match status" value="1"/>
</dbReference>
<name>H9UHJ9_SPIAZ</name>